<evidence type="ECO:0000313" key="1">
    <source>
        <dbReference type="EMBL" id="MFM0448587.1"/>
    </source>
</evidence>
<proteinExistence type="predicted"/>
<comment type="caution">
    <text evidence="1">The sequence shown here is derived from an EMBL/GenBank/DDBJ whole genome shotgun (WGS) entry which is preliminary data.</text>
</comment>
<reference evidence="1 2" key="1">
    <citation type="journal article" date="2024" name="Chem. Sci.">
        <title>Discovery of megapolipeptins by genome mining of a Burkholderiales bacteria collection.</title>
        <authorList>
            <person name="Paulo B.S."/>
            <person name="Recchia M.J.J."/>
            <person name="Lee S."/>
            <person name="Fergusson C.H."/>
            <person name="Romanowski S.B."/>
            <person name="Hernandez A."/>
            <person name="Krull N."/>
            <person name="Liu D.Y."/>
            <person name="Cavanagh H."/>
            <person name="Bos A."/>
            <person name="Gray C.A."/>
            <person name="Murphy B.T."/>
            <person name="Linington R.G."/>
            <person name="Eustaquio A.S."/>
        </authorList>
    </citation>
    <scope>NUCLEOTIDE SEQUENCE [LARGE SCALE GENOMIC DNA]</scope>
    <source>
        <strain evidence="1 2">RL17-379-BIB-C</strain>
    </source>
</reference>
<keyword evidence="2" id="KW-1185">Reference proteome</keyword>
<dbReference type="EMBL" id="JAQQDH010000028">
    <property type="protein sequence ID" value="MFM0448587.1"/>
    <property type="molecule type" value="Genomic_DNA"/>
</dbReference>
<accession>A0ABW9CCP3</accession>
<sequence length="64" mass="6960">MANQTQSLPLPPPRTCTRTDFTALRALVPRLPAAAIARLCYDPELAPHAATPEAMDRLPAHDAR</sequence>
<protein>
    <submittedName>
        <fullName evidence="1">Uncharacterized protein</fullName>
    </submittedName>
</protein>
<dbReference type="RefSeq" id="WP_408131849.1">
    <property type="nucleotide sequence ID" value="NZ_JAQQDD010000067.1"/>
</dbReference>
<dbReference type="Proteomes" id="UP001629288">
    <property type="component" value="Unassembled WGS sequence"/>
</dbReference>
<gene>
    <name evidence="1" type="ORF">PQR00_33945</name>
</gene>
<organism evidence="1 2">
    <name type="scientific">Paraburkholderia strydomiana</name>
    <dbReference type="NCBI Taxonomy" id="1245417"/>
    <lineage>
        <taxon>Bacteria</taxon>
        <taxon>Pseudomonadati</taxon>
        <taxon>Pseudomonadota</taxon>
        <taxon>Betaproteobacteria</taxon>
        <taxon>Burkholderiales</taxon>
        <taxon>Burkholderiaceae</taxon>
        <taxon>Paraburkholderia</taxon>
    </lineage>
</organism>
<evidence type="ECO:0000313" key="2">
    <source>
        <dbReference type="Proteomes" id="UP001629288"/>
    </source>
</evidence>
<name>A0ABW9CCP3_9BURK</name>